<dbReference type="InterPro" id="IPR043504">
    <property type="entry name" value="Peptidase_S1_PA_chymotrypsin"/>
</dbReference>
<evidence type="ECO:0008006" key="5">
    <source>
        <dbReference type="Google" id="ProtNLM"/>
    </source>
</evidence>
<protein>
    <recommendedName>
        <fullName evidence="5">Serine protease</fullName>
    </recommendedName>
</protein>
<dbReference type="Gene3D" id="2.40.10.10">
    <property type="entry name" value="Trypsin-like serine proteases"/>
    <property type="match status" value="2"/>
</dbReference>
<dbReference type="SUPFAM" id="SSF50494">
    <property type="entry name" value="Trypsin-like serine proteases"/>
    <property type="match status" value="1"/>
</dbReference>
<dbReference type="EMBL" id="JAQNDN010000024">
    <property type="protein sequence ID" value="MDC0674516.1"/>
    <property type="molecule type" value="Genomic_DNA"/>
</dbReference>
<evidence type="ECO:0000313" key="4">
    <source>
        <dbReference type="Proteomes" id="UP001217838"/>
    </source>
</evidence>
<gene>
    <name evidence="3" type="ORF">POL58_42610</name>
</gene>
<proteinExistence type="predicted"/>
<organism evidence="3 4">
    <name type="scientific">Nannocystis radixulma</name>
    <dbReference type="NCBI Taxonomy" id="2995305"/>
    <lineage>
        <taxon>Bacteria</taxon>
        <taxon>Pseudomonadati</taxon>
        <taxon>Myxococcota</taxon>
        <taxon>Polyangia</taxon>
        <taxon>Nannocystales</taxon>
        <taxon>Nannocystaceae</taxon>
        <taxon>Nannocystis</taxon>
    </lineage>
</organism>
<evidence type="ECO:0000256" key="2">
    <source>
        <dbReference type="SAM" id="MobiDB-lite"/>
    </source>
</evidence>
<dbReference type="PANTHER" id="PTHR15462">
    <property type="entry name" value="SERINE PROTEASE"/>
    <property type="match status" value="1"/>
</dbReference>
<comment type="caution">
    <text evidence="3">The sequence shown here is derived from an EMBL/GenBank/DDBJ whole genome shotgun (WGS) entry which is preliminary data.</text>
</comment>
<keyword evidence="4" id="KW-1185">Reference proteome</keyword>
<feature type="region of interest" description="Disordered" evidence="2">
    <location>
        <begin position="83"/>
        <end position="102"/>
    </location>
</feature>
<evidence type="ECO:0000313" key="3">
    <source>
        <dbReference type="EMBL" id="MDC0674516.1"/>
    </source>
</evidence>
<dbReference type="Proteomes" id="UP001217838">
    <property type="component" value="Unassembled WGS sequence"/>
</dbReference>
<dbReference type="InterPro" id="IPR009003">
    <property type="entry name" value="Peptidase_S1_PA"/>
</dbReference>
<dbReference type="PROSITE" id="PS00134">
    <property type="entry name" value="TRYPSIN_HIS"/>
    <property type="match status" value="1"/>
</dbReference>
<dbReference type="PANTHER" id="PTHR15462:SF8">
    <property type="entry name" value="SERINE PROTEASE"/>
    <property type="match status" value="1"/>
</dbReference>
<dbReference type="InterPro" id="IPR018114">
    <property type="entry name" value="TRYPSIN_HIS"/>
</dbReference>
<dbReference type="RefSeq" id="WP_272008830.1">
    <property type="nucleotide sequence ID" value="NZ_JAQNDN010000024.1"/>
</dbReference>
<reference evidence="3 4" key="1">
    <citation type="submission" date="2022-11" db="EMBL/GenBank/DDBJ databases">
        <title>Minimal conservation of predation-associated metabolite biosynthetic gene clusters underscores biosynthetic potential of Myxococcota including descriptions for ten novel species: Archangium lansinium sp. nov., Myxococcus landrumus sp. nov., Nannocystis bai.</title>
        <authorList>
            <person name="Ahearne A."/>
            <person name="Stevens C."/>
            <person name="Dowd S."/>
        </authorList>
    </citation>
    <scope>NUCLEOTIDE SEQUENCE [LARGE SCALE GENOMIC DNA]</scope>
    <source>
        <strain evidence="3 4">NCELM</strain>
    </source>
</reference>
<accession>A0ABT5BK43</accession>
<keyword evidence="1" id="KW-0732">Signal</keyword>
<evidence type="ECO:0000256" key="1">
    <source>
        <dbReference type="ARBA" id="ARBA00022729"/>
    </source>
</evidence>
<dbReference type="InterPro" id="IPR050966">
    <property type="entry name" value="Glutamyl_endopeptidase"/>
</dbReference>
<name>A0ABT5BK43_9BACT</name>
<sequence>MSEQTLAAEMGPIDDTLRSIVELRTEFRVAPEVEWTEDAEQEAWELRYRFARALQGAMGAEALLARSGDSQVVTVEYLGKGVIGDGPNGEPPGPSGDEPPAVPEYMKDGARWLDGFSVETQNEYRVRIPKDFSRAVGEQAVLDGIHLGSGDIDAEDVPRGFSDGTDDRQFFGLLNTAHTNSNYKRLVSINSSSNGGCSGALIGPKHTVTAAHCVWKWTAENAGTWSVGTLRAGRNGTDWHADATISSDQWYWVPSQYRASFWYPGAGVWDIGVFVTHSGRMGEDPDINGWFGWWWTSSNTSFETYLKNLRGYPACGLSNPPQNCQQNHLYGDTTSCSVGGYSTTYTDSAGVPLRFKHSCDASAGMSGSAIYEFNGAQNAVFVIGVHTGYDGTVGVIPYYATRITRDYSDDISWLRTTYP</sequence>